<dbReference type="Gene3D" id="3.40.190.10">
    <property type="entry name" value="Periplasmic binding protein-like II"/>
    <property type="match status" value="2"/>
</dbReference>
<organism evidence="3 4">
    <name type="scientific">Herbinix hemicellulosilytica</name>
    <dbReference type="NCBI Taxonomy" id="1564487"/>
    <lineage>
        <taxon>Bacteria</taxon>
        <taxon>Bacillati</taxon>
        <taxon>Bacillota</taxon>
        <taxon>Clostridia</taxon>
        <taxon>Lachnospirales</taxon>
        <taxon>Lachnospiraceae</taxon>
        <taxon>Herbinix</taxon>
    </lineage>
</organism>
<gene>
    <name evidence="3" type="ORF">HHT355_1507</name>
</gene>
<feature type="compositionally biased region" description="Low complexity" evidence="1">
    <location>
        <begin position="32"/>
        <end position="41"/>
    </location>
</feature>
<evidence type="ECO:0008006" key="5">
    <source>
        <dbReference type="Google" id="ProtNLM"/>
    </source>
</evidence>
<dbReference type="PROSITE" id="PS51257">
    <property type="entry name" value="PROKAR_LIPOPROTEIN"/>
    <property type="match status" value="1"/>
</dbReference>
<dbReference type="EMBL" id="CVTD020000016">
    <property type="protein sequence ID" value="CRZ34708.1"/>
    <property type="molecule type" value="Genomic_DNA"/>
</dbReference>
<evidence type="ECO:0000313" key="3">
    <source>
        <dbReference type="EMBL" id="CRZ34708.1"/>
    </source>
</evidence>
<proteinExistence type="predicted"/>
<feature type="signal peptide" evidence="2">
    <location>
        <begin position="1"/>
        <end position="21"/>
    </location>
</feature>
<dbReference type="InterPro" id="IPR006059">
    <property type="entry name" value="SBP"/>
</dbReference>
<dbReference type="AlphaFoldDB" id="A0A0H5SWJ0"/>
<accession>A0A0H5SWJ0</accession>
<feature type="chain" id="PRO_5039705214" description="Carbohydrate ABC transporter substrate-binding protein (CUT1 family)" evidence="2">
    <location>
        <begin position="22"/>
        <end position="584"/>
    </location>
</feature>
<dbReference type="OrthoDB" id="54751at2"/>
<keyword evidence="4" id="KW-1185">Reference proteome</keyword>
<keyword evidence="2" id="KW-0732">Signal</keyword>
<evidence type="ECO:0000313" key="4">
    <source>
        <dbReference type="Proteomes" id="UP000236497"/>
    </source>
</evidence>
<dbReference type="PANTHER" id="PTHR43649:SF12">
    <property type="entry name" value="DIACETYLCHITOBIOSE BINDING PROTEIN DASA"/>
    <property type="match status" value="1"/>
</dbReference>
<dbReference type="InterPro" id="IPR050490">
    <property type="entry name" value="Bact_solute-bd_prot1"/>
</dbReference>
<name>A0A0H5SWJ0_HERHM</name>
<dbReference type="Pfam" id="PF01547">
    <property type="entry name" value="SBP_bac_1"/>
    <property type="match status" value="1"/>
</dbReference>
<dbReference type="Proteomes" id="UP000236497">
    <property type="component" value="Unassembled WGS sequence"/>
</dbReference>
<dbReference type="SUPFAM" id="SSF53850">
    <property type="entry name" value="Periplasmic binding protein-like II"/>
    <property type="match status" value="1"/>
</dbReference>
<evidence type="ECO:0000256" key="1">
    <source>
        <dbReference type="SAM" id="MobiDB-lite"/>
    </source>
</evidence>
<sequence>MKKIKKLLIAILAVTMLAVLFTGCGKKEQDATNDTNVTNNDSKNEDKQQSNDNTNTTGTEKKEEKMFTAFHAVPGTEVPDDNRMLRKIAEKIGAWAKVTWLTGQTADERIGIMIAGGEYPDLITGSTGTAALIEAGALIPIDEYWDNYPNIKNYLSEEDWNKVRHSDGHIYLIPQFGIIKGKEMETEHWDEAFWIQKKVLIWAGFPVIKTLDQYFDLIEDYLKAHPTTEDGQETVGFSMSTEDWRYFGIENPPLFLAGYPNDGACIIDPETITALDYNTTDIAYQYYKKMSEVWRRNLVHPETYTMSYDQYISLLSTGRVLGILDQAWNFTTATQALESQGKFGDTYVPLPITIDGQRLDRWHSPAALDVSNGLSITKSCKDIEGALQFINDLLDDEIMKMIYWGEEGVDYLVDTDGTLYRTPEMRENVRNTDWVTQNMVSGAYAYFPHYEGLFDDGINAINPDQQPREYFDSLEPIEKELLDRYGYKTFLEFLSPSVPNEPWYPMWSYTNTWTTDTDYGRAKAKITELKHEYLPRAMMAMSDEEFDAIWNEYMEVYRREVDIDAYLDELTAEARRRAAVARGE</sequence>
<reference evidence="3 4" key="1">
    <citation type="submission" date="2015-06" db="EMBL/GenBank/DDBJ databases">
        <authorList>
            <person name="Wibberg Daniel"/>
        </authorList>
    </citation>
    <scope>NUCLEOTIDE SEQUENCE [LARGE SCALE GENOMIC DNA]</scope>
    <source>
        <strain evidence="3 4">T3/55T</strain>
    </source>
</reference>
<feature type="region of interest" description="Disordered" evidence="1">
    <location>
        <begin position="29"/>
        <end position="63"/>
    </location>
</feature>
<dbReference type="PANTHER" id="PTHR43649">
    <property type="entry name" value="ARABINOSE-BINDING PROTEIN-RELATED"/>
    <property type="match status" value="1"/>
</dbReference>
<dbReference type="RefSeq" id="WP_103202817.1">
    <property type="nucleotide sequence ID" value="NZ_CVTD020000016.1"/>
</dbReference>
<evidence type="ECO:0000256" key="2">
    <source>
        <dbReference type="SAM" id="SignalP"/>
    </source>
</evidence>
<protein>
    <recommendedName>
        <fullName evidence="5">Carbohydrate ABC transporter substrate-binding protein (CUT1 family)</fullName>
    </recommendedName>
</protein>